<dbReference type="Proteomes" id="UP000006322">
    <property type="component" value="Unassembled WGS sequence"/>
</dbReference>
<dbReference type="AlphaFoldDB" id="K6ZH79"/>
<accession>K6ZH79</accession>
<organism evidence="1 2">
    <name type="scientific">Paraglaciecola polaris LMG 21857</name>
    <dbReference type="NCBI Taxonomy" id="1129793"/>
    <lineage>
        <taxon>Bacteria</taxon>
        <taxon>Pseudomonadati</taxon>
        <taxon>Pseudomonadota</taxon>
        <taxon>Gammaproteobacteria</taxon>
        <taxon>Alteromonadales</taxon>
        <taxon>Alteromonadaceae</taxon>
        <taxon>Paraglaciecola</taxon>
    </lineage>
</organism>
<keyword evidence="2" id="KW-1185">Reference proteome</keyword>
<comment type="caution">
    <text evidence="1">The sequence shown here is derived from an EMBL/GenBank/DDBJ whole genome shotgun (WGS) entry which is preliminary data.</text>
</comment>
<sequence>MAEKGFVVKIFPDKLTFPIDCETRADFQAKELSILYICQNSTNQNYFFNFRPNNIDIAANPIIVEIKESKFKSYTIYEVTDKDPDNGKQRQSISYCTKEACLDLVGDYEQSIKDSITSQLRG</sequence>
<dbReference type="EMBL" id="BAER01000129">
    <property type="protein sequence ID" value="GAC35346.1"/>
    <property type="molecule type" value="Genomic_DNA"/>
</dbReference>
<reference evidence="2" key="1">
    <citation type="journal article" date="2014" name="Environ. Microbiol.">
        <title>Comparative genomics of the marine bacterial genus Glaciecola reveals the high degree of genomic diversity and genomic characteristic for cold adaptation.</title>
        <authorList>
            <person name="Qin Q.L."/>
            <person name="Xie B.B."/>
            <person name="Yu Y."/>
            <person name="Shu Y.L."/>
            <person name="Rong J.C."/>
            <person name="Zhang Y.J."/>
            <person name="Zhao D.L."/>
            <person name="Chen X.L."/>
            <person name="Zhang X.Y."/>
            <person name="Chen B."/>
            <person name="Zhou B.C."/>
            <person name="Zhang Y.Z."/>
        </authorList>
    </citation>
    <scope>NUCLEOTIDE SEQUENCE [LARGE SCALE GENOMIC DNA]</scope>
    <source>
        <strain evidence="2">LMG 21857</strain>
    </source>
</reference>
<evidence type="ECO:0000313" key="1">
    <source>
        <dbReference type="EMBL" id="GAC35346.1"/>
    </source>
</evidence>
<evidence type="ECO:0000313" key="2">
    <source>
        <dbReference type="Proteomes" id="UP000006322"/>
    </source>
</evidence>
<gene>
    <name evidence="1" type="ORF">GPLA_4467</name>
</gene>
<dbReference type="STRING" id="1129793.GPLA_4467"/>
<proteinExistence type="predicted"/>
<protein>
    <submittedName>
        <fullName evidence="1">Uncharacterized protein</fullName>
    </submittedName>
</protein>
<name>K6ZH79_9ALTE</name>